<keyword evidence="2" id="KW-0408">Iron</keyword>
<name>A0ABU8VK97_9BURK</name>
<dbReference type="Gene3D" id="3.30.70.20">
    <property type="match status" value="1"/>
</dbReference>
<reference evidence="5 6" key="1">
    <citation type="submission" date="2024-03" db="EMBL/GenBank/DDBJ databases">
        <title>Novel species of the genus Variovorax.</title>
        <authorList>
            <person name="Liu Q."/>
            <person name="Xin Y.-H."/>
        </authorList>
    </citation>
    <scope>NUCLEOTIDE SEQUENCE [LARGE SCALE GENOMIC DNA]</scope>
    <source>
        <strain evidence="5 6">KACC 18899</strain>
    </source>
</reference>
<organism evidence="5 6">
    <name type="scientific">Variovorax ureilyticus</name>
    <dbReference type="NCBI Taxonomy" id="1836198"/>
    <lineage>
        <taxon>Bacteria</taxon>
        <taxon>Pseudomonadati</taxon>
        <taxon>Pseudomonadota</taxon>
        <taxon>Betaproteobacteria</taxon>
        <taxon>Burkholderiales</taxon>
        <taxon>Comamonadaceae</taxon>
        <taxon>Variovorax</taxon>
    </lineage>
</organism>
<dbReference type="Gene3D" id="1.10.1060.10">
    <property type="entry name" value="Alpha-helical ferredoxin"/>
    <property type="match status" value="1"/>
</dbReference>
<dbReference type="PROSITE" id="PS00198">
    <property type="entry name" value="4FE4S_FER_1"/>
    <property type="match status" value="1"/>
</dbReference>
<dbReference type="SUPFAM" id="SSF46548">
    <property type="entry name" value="alpha-helical ferredoxin"/>
    <property type="match status" value="2"/>
</dbReference>
<evidence type="ECO:0000256" key="3">
    <source>
        <dbReference type="ARBA" id="ARBA00023014"/>
    </source>
</evidence>
<comment type="caution">
    <text evidence="5">The sequence shown here is derived from an EMBL/GenBank/DDBJ whole genome shotgun (WGS) entry which is preliminary data.</text>
</comment>
<evidence type="ECO:0000256" key="2">
    <source>
        <dbReference type="ARBA" id="ARBA00023004"/>
    </source>
</evidence>
<evidence type="ECO:0000259" key="4">
    <source>
        <dbReference type="PROSITE" id="PS51379"/>
    </source>
</evidence>
<protein>
    <submittedName>
        <fullName evidence="5">FAD-dependent oxidoreductase</fullName>
    </submittedName>
</protein>
<dbReference type="InterPro" id="IPR036188">
    <property type="entry name" value="FAD/NAD-bd_sf"/>
</dbReference>
<dbReference type="EMBL" id="JBBKZU010000011">
    <property type="protein sequence ID" value="MEJ8814094.1"/>
    <property type="molecule type" value="Genomic_DNA"/>
</dbReference>
<dbReference type="InterPro" id="IPR017896">
    <property type="entry name" value="4Fe4S_Fe-S-bd"/>
</dbReference>
<evidence type="ECO:0000313" key="6">
    <source>
        <dbReference type="Proteomes" id="UP001365846"/>
    </source>
</evidence>
<gene>
    <name evidence="5" type="ORF">WKW77_23620</name>
</gene>
<dbReference type="Pfam" id="PF07992">
    <property type="entry name" value="Pyr_redox_2"/>
    <property type="match status" value="1"/>
</dbReference>
<dbReference type="InterPro" id="IPR028261">
    <property type="entry name" value="DPD_II"/>
</dbReference>
<dbReference type="Pfam" id="PF14691">
    <property type="entry name" value="Fer4_20"/>
    <property type="match status" value="1"/>
</dbReference>
<proteinExistence type="predicted"/>
<dbReference type="RefSeq" id="WP_340359441.1">
    <property type="nucleotide sequence ID" value="NZ_JBBKZU010000011.1"/>
</dbReference>
<evidence type="ECO:0000313" key="5">
    <source>
        <dbReference type="EMBL" id="MEJ8814094.1"/>
    </source>
</evidence>
<dbReference type="PRINTS" id="PR00419">
    <property type="entry name" value="ADXRDTASE"/>
</dbReference>
<dbReference type="InterPro" id="IPR009051">
    <property type="entry name" value="Helical_ferredxn"/>
</dbReference>
<dbReference type="PANTHER" id="PTHR42783:SF3">
    <property type="entry name" value="GLUTAMATE SYNTHASE [NADPH] SMALL CHAIN-RELATED"/>
    <property type="match status" value="1"/>
</dbReference>
<dbReference type="Pfam" id="PF12838">
    <property type="entry name" value="Fer4_7"/>
    <property type="match status" value="1"/>
</dbReference>
<feature type="domain" description="4Fe-4S ferredoxin-type" evidence="4">
    <location>
        <begin position="497"/>
        <end position="526"/>
    </location>
</feature>
<dbReference type="SUPFAM" id="SSF54862">
    <property type="entry name" value="4Fe-4S ferredoxins"/>
    <property type="match status" value="1"/>
</dbReference>
<evidence type="ECO:0000256" key="1">
    <source>
        <dbReference type="ARBA" id="ARBA00022723"/>
    </source>
</evidence>
<dbReference type="InterPro" id="IPR023753">
    <property type="entry name" value="FAD/NAD-binding_dom"/>
</dbReference>
<dbReference type="Proteomes" id="UP001365846">
    <property type="component" value="Unassembled WGS sequence"/>
</dbReference>
<dbReference type="InterPro" id="IPR017900">
    <property type="entry name" value="4Fe4S_Fe_S_CS"/>
</dbReference>
<sequence length="609" mass="67327">MQRTNIANPAYFHKVVDCQYACPAHTPVPEYIRMIAQRRYDDAYMINWASNVFPGILGRTCDRPCEPACRRGRVEESNSKDPEPVAICRLKRVTADMKNDVRARMPKVEPRNGRRIACVGAGPASLTVARDLAPLGYEVTVFDGELKAGGFIRTQIPRFRLPESVIDEETGYILDLGVTFRAGERIESMKALAAQGWDAIFVGCGAPRGRDLDVPGRQEAAERIHIGIDWLASVSFGHVTSIGQRVIVLGGGNTAMDCCRSARRLGGTDVKVIVRSGFEEMKASPWEKEDAQHEGIPIINYHVPKEFVHDNGKLTGMRFEIVRAEYDDQGNRKLVPTGQPDAFFECDEVLVAVGQENAFPWIERDCGIEFDKWGLPKLEKSSFQSTLPNVFFGGDAAFGPKNIIEAVAHGHEAAVSIDKLLHGEPVTNRPPPMTNLISQKMGIHEWSYDNDTSNDLRYKVPWEKAEKALASIRVEVELGFDAATAFKEAQRCLNCDVQTVFTETACIECDACVDICPMDCITFTTNGDEADLRERLKAPALNLAQDLYVSGGLKTGRVMVKDEDVCLHCGLCAERCPTGAWDMQKFLLKTTPAGPMSREKRAAPEGVPA</sequence>
<feature type="domain" description="4Fe-4S ferredoxin-type" evidence="4">
    <location>
        <begin position="556"/>
        <end position="586"/>
    </location>
</feature>
<keyword evidence="6" id="KW-1185">Reference proteome</keyword>
<keyword evidence="1" id="KW-0479">Metal-binding</keyword>
<accession>A0ABU8VK97</accession>
<keyword evidence="3" id="KW-0411">Iron-sulfur</keyword>
<dbReference type="Gene3D" id="3.50.50.60">
    <property type="entry name" value="FAD/NAD(P)-binding domain"/>
    <property type="match status" value="2"/>
</dbReference>
<dbReference type="PANTHER" id="PTHR42783">
    <property type="entry name" value="GLUTAMATE SYNTHASE [NADPH] SMALL CHAIN"/>
    <property type="match status" value="1"/>
</dbReference>
<dbReference type="SUPFAM" id="SSF51971">
    <property type="entry name" value="Nucleotide-binding domain"/>
    <property type="match status" value="1"/>
</dbReference>
<dbReference type="PROSITE" id="PS51379">
    <property type="entry name" value="4FE4S_FER_2"/>
    <property type="match status" value="2"/>
</dbReference>